<reference evidence="1" key="1">
    <citation type="journal article" date="2015" name="Nature">
        <title>Complex archaea that bridge the gap between prokaryotes and eukaryotes.</title>
        <authorList>
            <person name="Spang A."/>
            <person name="Saw J.H."/>
            <person name="Jorgensen S.L."/>
            <person name="Zaremba-Niedzwiedzka K."/>
            <person name="Martijn J."/>
            <person name="Lind A.E."/>
            <person name="van Eijk R."/>
            <person name="Schleper C."/>
            <person name="Guy L."/>
            <person name="Ettema T.J."/>
        </authorList>
    </citation>
    <scope>NUCLEOTIDE SEQUENCE</scope>
</reference>
<gene>
    <name evidence="1" type="ORF">LCGC14_2499490</name>
</gene>
<organism evidence="1">
    <name type="scientific">marine sediment metagenome</name>
    <dbReference type="NCBI Taxonomy" id="412755"/>
    <lineage>
        <taxon>unclassified sequences</taxon>
        <taxon>metagenomes</taxon>
        <taxon>ecological metagenomes</taxon>
    </lineage>
</organism>
<name>A0A0F9DE44_9ZZZZ</name>
<accession>A0A0F9DE44</accession>
<dbReference type="AlphaFoldDB" id="A0A0F9DE44"/>
<comment type="caution">
    <text evidence="1">The sequence shown here is derived from an EMBL/GenBank/DDBJ whole genome shotgun (WGS) entry which is preliminary data.</text>
</comment>
<proteinExistence type="predicted"/>
<dbReference type="EMBL" id="LAZR01039817">
    <property type="protein sequence ID" value="KKL16051.1"/>
    <property type="molecule type" value="Genomic_DNA"/>
</dbReference>
<feature type="non-terminal residue" evidence="1">
    <location>
        <position position="1"/>
    </location>
</feature>
<evidence type="ECO:0000313" key="1">
    <source>
        <dbReference type="EMBL" id="KKL16051.1"/>
    </source>
</evidence>
<protein>
    <submittedName>
        <fullName evidence="1">Uncharacterized protein</fullName>
    </submittedName>
</protein>
<sequence length="59" mass="6704">DPVEAMNTLLGSIYRGPLDELLWADVAGLVEDIYREDQGLPAKRVHKYSVPRYKNGYPI</sequence>